<dbReference type="PANTHER" id="PTHR30137">
    <property type="entry name" value="LUCIFERASE-LIKE MONOOXYGENASE"/>
    <property type="match status" value="1"/>
</dbReference>
<organism evidence="3 4">
    <name type="scientific">Deinococcus radiophilus</name>
    <dbReference type="NCBI Taxonomy" id="32062"/>
    <lineage>
        <taxon>Bacteria</taxon>
        <taxon>Thermotogati</taxon>
        <taxon>Deinococcota</taxon>
        <taxon>Deinococci</taxon>
        <taxon>Deinococcales</taxon>
        <taxon>Deinococcaceae</taxon>
        <taxon>Deinococcus</taxon>
    </lineage>
</organism>
<dbReference type="Gene3D" id="3.20.20.30">
    <property type="entry name" value="Luciferase-like domain"/>
    <property type="match status" value="1"/>
</dbReference>
<proteinExistence type="predicted"/>
<dbReference type="SUPFAM" id="SSF51679">
    <property type="entry name" value="Bacterial luciferase-like"/>
    <property type="match status" value="1"/>
</dbReference>
<gene>
    <name evidence="3" type="ORF">EJ104_11495</name>
</gene>
<dbReference type="PANTHER" id="PTHR30137:SF6">
    <property type="entry name" value="LUCIFERASE-LIKE MONOOXYGENASE"/>
    <property type="match status" value="1"/>
</dbReference>
<dbReference type="CDD" id="cd00347">
    <property type="entry name" value="Flavin_utilizing_monoxygenases"/>
    <property type="match status" value="1"/>
</dbReference>
<dbReference type="InterPro" id="IPR036661">
    <property type="entry name" value="Luciferase-like_sf"/>
</dbReference>
<evidence type="ECO:0000313" key="4">
    <source>
        <dbReference type="Proteomes" id="UP000277766"/>
    </source>
</evidence>
<evidence type="ECO:0000259" key="2">
    <source>
        <dbReference type="Pfam" id="PF00296"/>
    </source>
</evidence>
<comment type="similarity">
    <text evidence="1">To bacterial alkanal monooxygenase alpha and beta chains.</text>
</comment>
<name>A0A431VPX8_9DEIO</name>
<sequence>MTAPRLSVLDLIPVSEGMTPAQALEASLALAEVADSAGYLRYWIAEHHNTEAFIGPATEVLIGLAAARTERIRVGSGGVMLPNHSPLKVAENFMTLEALFPGRIDLGLGRAPGTDGRTALALRRSPDAMGADDFETQIAMLKAFAGAAPWPERSLLSTVQSYAGTDLPPLYILGSSLFGAELAGRLGHPYAFAYHFSSFEPEDALATYRQHFRAGSDQAQPYGLLGVNVVAAETTEEAQELALTSAALALSIASGRRGPLLSPENARAWIDDMGVGSQKLLSKAIIGTGEQVYAELSDLASRTGAHELLLTTHVFDPLARQRSYQLIAEAAGLKG</sequence>
<dbReference type="Pfam" id="PF00296">
    <property type="entry name" value="Bac_luciferase"/>
    <property type="match status" value="1"/>
</dbReference>
<dbReference type="InterPro" id="IPR019949">
    <property type="entry name" value="CmoO-like"/>
</dbReference>
<dbReference type="FunFam" id="3.20.20.30:FF:000002">
    <property type="entry name" value="LLM class flavin-dependent oxidoreductase"/>
    <property type="match status" value="1"/>
</dbReference>
<dbReference type="AlphaFoldDB" id="A0A431VPX8"/>
<dbReference type="RefSeq" id="WP_126352956.1">
    <property type="nucleotide sequence ID" value="NZ_CP086381.1"/>
</dbReference>
<dbReference type="Proteomes" id="UP000277766">
    <property type="component" value="Unassembled WGS sequence"/>
</dbReference>
<dbReference type="GO" id="GO:0016705">
    <property type="term" value="F:oxidoreductase activity, acting on paired donors, with incorporation or reduction of molecular oxygen"/>
    <property type="evidence" value="ECO:0007669"/>
    <property type="project" value="InterPro"/>
</dbReference>
<feature type="domain" description="Luciferase-like" evidence="2">
    <location>
        <begin position="7"/>
        <end position="305"/>
    </location>
</feature>
<dbReference type="NCBIfam" id="TIGR03558">
    <property type="entry name" value="oxido_grp_1"/>
    <property type="match status" value="1"/>
</dbReference>
<evidence type="ECO:0000313" key="3">
    <source>
        <dbReference type="EMBL" id="RTR25270.1"/>
    </source>
</evidence>
<protein>
    <submittedName>
        <fullName evidence="3">LLM class flavin-dependent oxidoreductase</fullName>
    </submittedName>
</protein>
<reference evidence="3 4" key="1">
    <citation type="submission" date="2018-12" db="EMBL/GenBank/DDBJ databases">
        <title>Deinococcus radiophilus ATCC 27603 genome sequencing and assembly.</title>
        <authorList>
            <person name="Maclea K.S."/>
            <person name="Maynard C.R."/>
        </authorList>
    </citation>
    <scope>NUCLEOTIDE SEQUENCE [LARGE SCALE GENOMIC DNA]</scope>
    <source>
        <strain evidence="3 4">ATCC 27603</strain>
    </source>
</reference>
<dbReference type="OrthoDB" id="9780518at2"/>
<dbReference type="GO" id="GO:0005829">
    <property type="term" value="C:cytosol"/>
    <property type="evidence" value="ECO:0007669"/>
    <property type="project" value="TreeGrafter"/>
</dbReference>
<keyword evidence="4" id="KW-1185">Reference proteome</keyword>
<dbReference type="InterPro" id="IPR050766">
    <property type="entry name" value="Bact_Lucif_Oxidored"/>
</dbReference>
<accession>A0A431VPX8</accession>
<dbReference type="EMBL" id="RXPE01000032">
    <property type="protein sequence ID" value="RTR25270.1"/>
    <property type="molecule type" value="Genomic_DNA"/>
</dbReference>
<dbReference type="InterPro" id="IPR011251">
    <property type="entry name" value="Luciferase-like_dom"/>
</dbReference>
<comment type="caution">
    <text evidence="3">The sequence shown here is derived from an EMBL/GenBank/DDBJ whole genome shotgun (WGS) entry which is preliminary data.</text>
</comment>
<evidence type="ECO:0000256" key="1">
    <source>
        <dbReference type="ARBA" id="ARBA00007789"/>
    </source>
</evidence>